<dbReference type="InterPro" id="IPR006299">
    <property type="entry name" value="FlgC"/>
</dbReference>
<evidence type="ECO:0000259" key="4">
    <source>
        <dbReference type="Pfam" id="PF06429"/>
    </source>
</evidence>
<comment type="similarity">
    <text evidence="1">Belongs to the flagella basal body rod proteins family.</text>
</comment>
<keyword evidence="5" id="KW-0966">Cell projection</keyword>
<evidence type="ECO:0000313" key="5">
    <source>
        <dbReference type="EMBL" id="QPI48550.1"/>
    </source>
</evidence>
<organism evidence="5 6">
    <name type="scientific">Massilia antarctica</name>
    <dbReference type="NCBI Taxonomy" id="2765360"/>
    <lineage>
        <taxon>Bacteria</taxon>
        <taxon>Pseudomonadati</taxon>
        <taxon>Pseudomonadota</taxon>
        <taxon>Betaproteobacteria</taxon>
        <taxon>Burkholderiales</taxon>
        <taxon>Oxalobacteraceae</taxon>
        <taxon>Telluria group</taxon>
        <taxon>Massilia</taxon>
    </lineage>
</organism>
<dbReference type="InterPro" id="IPR010930">
    <property type="entry name" value="Flg_bb/hook_C_dom"/>
</dbReference>
<feature type="domain" description="Flagellar basal-body/hook protein C-terminal" evidence="4">
    <location>
        <begin position="94"/>
        <end position="137"/>
    </location>
</feature>
<keyword evidence="2" id="KW-0975">Bacterial flagellum</keyword>
<comment type="subcellular location">
    <subcellularLocation>
        <location evidence="2">Bacterial flagellum basal body</location>
    </subcellularLocation>
</comment>
<accession>A0AA48WC41</accession>
<keyword evidence="6" id="KW-1185">Reference proteome</keyword>
<keyword evidence="5" id="KW-0969">Cilium</keyword>
<evidence type="ECO:0000256" key="1">
    <source>
        <dbReference type="ARBA" id="ARBA00009677"/>
    </source>
</evidence>
<sequence length="142" mass="14912">MDQHSLFQISASGMAVEKLRLDVTTANLANMHSTAGAGKALYRPLQVISRAVPLTFSEQMGQIASGGAEVASIAPQDVAPRMVFEPAHPDADAKGFVAYPGVNQTSEMMTMLSALRAYEANVVAMNAAKTMASRALEIGGQS</sequence>
<dbReference type="Pfam" id="PF00460">
    <property type="entry name" value="Flg_bb_rod"/>
    <property type="match status" value="1"/>
</dbReference>
<comment type="subunit">
    <text evidence="2">The basal body constitutes a major portion of the flagellar organelle and consists of four rings (L,P,S, and M) mounted on a central rod. The rod consists of about 26 subunits of FlgG in the distal portion, and FlgB, FlgC and FlgF are thought to build up the proximal portion of the rod with about 6 subunits each.</text>
</comment>
<name>A0AA48WC41_9BURK</name>
<evidence type="ECO:0000259" key="3">
    <source>
        <dbReference type="Pfam" id="PF00460"/>
    </source>
</evidence>
<reference evidence="5 6" key="1">
    <citation type="submission" date="2020-11" db="EMBL/GenBank/DDBJ databases">
        <authorList>
            <person name="Sun Q."/>
        </authorList>
    </citation>
    <scope>NUCLEOTIDE SEQUENCE [LARGE SCALE GENOMIC DNA]</scope>
    <source>
        <strain evidence="5 6">P8398</strain>
    </source>
</reference>
<keyword evidence="5" id="KW-0282">Flagellum</keyword>
<dbReference type="Pfam" id="PF06429">
    <property type="entry name" value="Flg_bbr_C"/>
    <property type="match status" value="1"/>
</dbReference>
<gene>
    <name evidence="5" type="primary">flgC</name>
    <name evidence="5" type="ORF">IV454_23915</name>
</gene>
<evidence type="ECO:0000313" key="6">
    <source>
        <dbReference type="Proteomes" id="UP000662888"/>
    </source>
</evidence>
<dbReference type="InterPro" id="IPR001444">
    <property type="entry name" value="Flag_bb_rod_N"/>
</dbReference>
<dbReference type="EMBL" id="CP065053">
    <property type="protein sequence ID" value="QPI48550.1"/>
    <property type="molecule type" value="Genomic_DNA"/>
</dbReference>
<dbReference type="RefSeq" id="WP_054262463.1">
    <property type="nucleotide sequence ID" value="NZ_CP065053.1"/>
</dbReference>
<proteinExistence type="inferred from homology"/>
<dbReference type="NCBIfam" id="TIGR01395">
    <property type="entry name" value="FlgC"/>
    <property type="match status" value="1"/>
</dbReference>
<feature type="domain" description="Flagellar basal body rod protein N-terminal" evidence="3">
    <location>
        <begin position="8"/>
        <end position="37"/>
    </location>
</feature>
<evidence type="ECO:0000256" key="2">
    <source>
        <dbReference type="RuleBase" id="RU362062"/>
    </source>
</evidence>
<protein>
    <recommendedName>
        <fullName evidence="2">Flagellar basal-body rod protein FlgC</fullName>
    </recommendedName>
</protein>
<dbReference type="Proteomes" id="UP000662888">
    <property type="component" value="Chromosome"/>
</dbReference>